<accession>A0A1M6JPC4</accession>
<dbReference type="AlphaFoldDB" id="A0A1M6JPC4"/>
<dbReference type="Proteomes" id="UP000324781">
    <property type="component" value="Unassembled WGS sequence"/>
</dbReference>
<organism evidence="1 2">
    <name type="scientific">Thermoclostridium caenicola</name>
    <dbReference type="NCBI Taxonomy" id="659425"/>
    <lineage>
        <taxon>Bacteria</taxon>
        <taxon>Bacillati</taxon>
        <taxon>Bacillota</taxon>
        <taxon>Clostridia</taxon>
        <taxon>Eubacteriales</taxon>
        <taxon>Oscillospiraceae</taxon>
        <taxon>Thermoclostridium</taxon>
    </lineage>
</organism>
<sequence>MAVIIAVPLIFYFGFSPSFLVLTHGNTGKILGEFPVKSGDEFSVSFVHSVNQSSVTDVYAIRGNAIFVIRTIYYSFGAGVQTEIQEGQTLEYGDDGAMIVSGFNKRMDNLSYIVGTVSDHILEINGQTVSLRELCGKNTCVRFAVRRKLF</sequence>
<dbReference type="InterPro" id="IPR015001">
    <property type="entry name" value="DUF1850"/>
</dbReference>
<gene>
    <name evidence="1" type="ORF">SAMN05444373_10602</name>
</gene>
<protein>
    <recommendedName>
        <fullName evidence="3">DUF1850 domain-containing protein</fullName>
    </recommendedName>
</protein>
<keyword evidence="2" id="KW-1185">Reference proteome</keyword>
<dbReference type="Pfam" id="PF08905">
    <property type="entry name" value="DUF1850"/>
    <property type="match status" value="1"/>
</dbReference>
<evidence type="ECO:0000313" key="2">
    <source>
        <dbReference type="Proteomes" id="UP000324781"/>
    </source>
</evidence>
<evidence type="ECO:0000313" key="1">
    <source>
        <dbReference type="EMBL" id="SHJ48561.1"/>
    </source>
</evidence>
<name>A0A1M6JPC4_9FIRM</name>
<proteinExistence type="predicted"/>
<dbReference type="RefSeq" id="WP_188118520.1">
    <property type="nucleotide sequence ID" value="NZ_DAONMB010000026.1"/>
</dbReference>
<evidence type="ECO:0008006" key="3">
    <source>
        <dbReference type="Google" id="ProtNLM"/>
    </source>
</evidence>
<reference evidence="1 2" key="1">
    <citation type="submission" date="2016-11" db="EMBL/GenBank/DDBJ databases">
        <authorList>
            <person name="Varghese N."/>
            <person name="Submissions S."/>
        </authorList>
    </citation>
    <scope>NUCLEOTIDE SEQUENCE [LARGE SCALE GENOMIC DNA]</scope>
    <source>
        <strain evidence="1 2">DSM 19027</strain>
    </source>
</reference>
<dbReference type="EMBL" id="FQZP01000060">
    <property type="protein sequence ID" value="SHJ48561.1"/>
    <property type="molecule type" value="Genomic_DNA"/>
</dbReference>